<dbReference type="InterPro" id="IPR006016">
    <property type="entry name" value="UspA"/>
</dbReference>
<dbReference type="PRINTS" id="PR01438">
    <property type="entry name" value="UNVRSLSTRESS"/>
</dbReference>
<dbReference type="InterPro" id="IPR006015">
    <property type="entry name" value="Universal_stress_UspA"/>
</dbReference>
<evidence type="ECO:0000313" key="3">
    <source>
        <dbReference type="EMBL" id="CAA6803265.1"/>
    </source>
</evidence>
<dbReference type="PANTHER" id="PTHR46268">
    <property type="entry name" value="STRESS RESPONSE PROTEIN NHAX"/>
    <property type="match status" value="1"/>
</dbReference>
<protein>
    <recommendedName>
        <fullName evidence="2">UspA domain-containing protein</fullName>
    </recommendedName>
</protein>
<evidence type="ECO:0000256" key="1">
    <source>
        <dbReference type="ARBA" id="ARBA00008791"/>
    </source>
</evidence>
<sequence length="272" mass="29931">MEKILVPFDFSVASSWGFHYAYELAASIDAEIIVLNVYSPATEATYSLEKLQAHAPARKLEILAHLKAATQYSAAKAVKVSYDISYGEKEGISVYAKRAKVDLIVMGTDGNAKGINKVWGSNTSMVIETAHCPVLAIPNGTKFESIKHIAYATNFDSKDIESITQLGKVAKVMDSTLHCIHVNLFSEGAESNKSAAFEAEVKTSLEGLPVVFNTWSAHTVEDGLEIFCRVNKIDMLAMLTHNRTTWNKVFGEHSVTKSMAMRNKLPLLAFHE</sequence>
<dbReference type="PANTHER" id="PTHR46268:SF6">
    <property type="entry name" value="UNIVERSAL STRESS PROTEIN UP12"/>
    <property type="match status" value="1"/>
</dbReference>
<name>A0A6S6SK27_9BACT</name>
<accession>A0A6S6SK27</accession>
<reference evidence="3" key="1">
    <citation type="submission" date="2020-01" db="EMBL/GenBank/DDBJ databases">
        <authorList>
            <person name="Meier V. D."/>
            <person name="Meier V D."/>
        </authorList>
    </citation>
    <scope>NUCLEOTIDE SEQUENCE</scope>
    <source>
        <strain evidence="3">HLG_WM_MAG_10</strain>
    </source>
</reference>
<dbReference type="Gene3D" id="3.40.50.12370">
    <property type="match status" value="1"/>
</dbReference>
<dbReference type="SUPFAM" id="SSF52402">
    <property type="entry name" value="Adenine nucleotide alpha hydrolases-like"/>
    <property type="match status" value="2"/>
</dbReference>
<gene>
    <name evidence="3" type="ORF">HELGO_WM32555</name>
</gene>
<feature type="domain" description="UspA" evidence="2">
    <location>
        <begin position="2"/>
        <end position="138"/>
    </location>
</feature>
<proteinExistence type="inferred from homology"/>
<dbReference type="AlphaFoldDB" id="A0A6S6SK27"/>
<evidence type="ECO:0000259" key="2">
    <source>
        <dbReference type="Pfam" id="PF00582"/>
    </source>
</evidence>
<organism evidence="3">
    <name type="scientific">uncultured Aureispira sp</name>
    <dbReference type="NCBI Taxonomy" id="1331704"/>
    <lineage>
        <taxon>Bacteria</taxon>
        <taxon>Pseudomonadati</taxon>
        <taxon>Bacteroidota</taxon>
        <taxon>Saprospiria</taxon>
        <taxon>Saprospirales</taxon>
        <taxon>Saprospiraceae</taxon>
        <taxon>Aureispira</taxon>
        <taxon>environmental samples</taxon>
    </lineage>
</organism>
<dbReference type="Pfam" id="PF00582">
    <property type="entry name" value="Usp"/>
    <property type="match status" value="1"/>
</dbReference>
<comment type="similarity">
    <text evidence="1">Belongs to the universal stress protein A family.</text>
</comment>
<dbReference type="EMBL" id="CACVAQ010000083">
    <property type="protein sequence ID" value="CAA6803265.1"/>
    <property type="molecule type" value="Genomic_DNA"/>
</dbReference>
<dbReference type="CDD" id="cd00293">
    <property type="entry name" value="USP-like"/>
    <property type="match status" value="1"/>
</dbReference>